<evidence type="ECO:0000313" key="3">
    <source>
        <dbReference type="EMBL" id="QDQ11828.1"/>
    </source>
</evidence>
<dbReference type="AlphaFoldDB" id="A0A516R843"/>
<name>A0A516R843_STRST</name>
<reference evidence="3 4" key="1">
    <citation type="journal article" date="2019" name="J. Ind. Microbiol. Biotechnol.">
        <title>The complete genomic sequence of Streptomyces spectabilis NRRL-2792 and identification of secondary metabolite biosynthetic gene clusters.</title>
        <authorList>
            <person name="Sinha A."/>
            <person name="Phillips-Salemka S."/>
            <person name="Niraula T.A."/>
            <person name="Short K.A."/>
            <person name="Niraula N.P."/>
        </authorList>
    </citation>
    <scope>NUCLEOTIDE SEQUENCE [LARGE SCALE GENOMIC DNA]</scope>
    <source>
        <strain evidence="3 4">NRRL 2792</strain>
    </source>
</reference>
<dbReference type="Pfam" id="PF13581">
    <property type="entry name" value="HATPase_c_2"/>
    <property type="match status" value="1"/>
</dbReference>
<keyword evidence="3" id="KW-0547">Nucleotide-binding</keyword>
<feature type="domain" description="Histidine kinase/HSP90-like ATPase" evidence="2">
    <location>
        <begin position="20"/>
        <end position="122"/>
    </location>
</feature>
<keyword evidence="1" id="KW-0418">Kinase</keyword>
<dbReference type="RefSeq" id="WP_144003710.1">
    <property type="nucleotide sequence ID" value="NZ_CP040916.1"/>
</dbReference>
<accession>A0A516R843</accession>
<dbReference type="PANTHER" id="PTHR35526:SF3">
    <property type="entry name" value="ANTI-SIGMA-F FACTOR RSBW"/>
    <property type="match status" value="1"/>
</dbReference>
<keyword evidence="1" id="KW-0723">Serine/threonine-protein kinase</keyword>
<protein>
    <submittedName>
        <fullName evidence="3">ATP-binding protein</fullName>
    </submittedName>
</protein>
<sequence length="140" mass="15138">MNTETAQALAPVRQFSALMPSSPRGAQLARHAAVQQLTSWERPFERAEHVVAELASNAVRHGHVPGRNFRLTLRLAASGVLRVEVSDTCAERLPRAPGPGPVDPDAESGRGLLIVAAIADRWGTEFGPDPRKTVWAELDC</sequence>
<dbReference type="EMBL" id="CP040916">
    <property type="protein sequence ID" value="QDQ11828.1"/>
    <property type="molecule type" value="Genomic_DNA"/>
</dbReference>
<keyword evidence="1" id="KW-0808">Transferase</keyword>
<dbReference type="Gene3D" id="3.30.565.10">
    <property type="entry name" value="Histidine kinase-like ATPase, C-terminal domain"/>
    <property type="match status" value="1"/>
</dbReference>
<proteinExistence type="predicted"/>
<evidence type="ECO:0000313" key="4">
    <source>
        <dbReference type="Proteomes" id="UP000316806"/>
    </source>
</evidence>
<dbReference type="GO" id="GO:0005524">
    <property type="term" value="F:ATP binding"/>
    <property type="evidence" value="ECO:0007669"/>
    <property type="project" value="UniProtKB-KW"/>
</dbReference>
<dbReference type="SUPFAM" id="SSF55874">
    <property type="entry name" value="ATPase domain of HSP90 chaperone/DNA topoisomerase II/histidine kinase"/>
    <property type="match status" value="1"/>
</dbReference>
<dbReference type="PANTHER" id="PTHR35526">
    <property type="entry name" value="ANTI-SIGMA-F FACTOR RSBW-RELATED"/>
    <property type="match status" value="1"/>
</dbReference>
<dbReference type="Proteomes" id="UP000316806">
    <property type="component" value="Chromosome"/>
</dbReference>
<organism evidence="3 4">
    <name type="scientific">Streptomyces spectabilis</name>
    <dbReference type="NCBI Taxonomy" id="68270"/>
    <lineage>
        <taxon>Bacteria</taxon>
        <taxon>Bacillati</taxon>
        <taxon>Actinomycetota</taxon>
        <taxon>Actinomycetes</taxon>
        <taxon>Kitasatosporales</taxon>
        <taxon>Streptomycetaceae</taxon>
        <taxon>Streptomyces</taxon>
    </lineage>
</organism>
<gene>
    <name evidence="3" type="ORF">FH965_15630</name>
</gene>
<dbReference type="InterPro" id="IPR050267">
    <property type="entry name" value="Anti-sigma-factor_SerPK"/>
</dbReference>
<evidence type="ECO:0000256" key="1">
    <source>
        <dbReference type="ARBA" id="ARBA00022527"/>
    </source>
</evidence>
<dbReference type="InterPro" id="IPR003594">
    <property type="entry name" value="HATPase_dom"/>
</dbReference>
<evidence type="ECO:0000259" key="2">
    <source>
        <dbReference type="Pfam" id="PF13581"/>
    </source>
</evidence>
<keyword evidence="3" id="KW-0067">ATP-binding</keyword>
<dbReference type="CDD" id="cd16936">
    <property type="entry name" value="HATPase_RsbW-like"/>
    <property type="match status" value="1"/>
</dbReference>
<dbReference type="InterPro" id="IPR036890">
    <property type="entry name" value="HATPase_C_sf"/>
</dbReference>
<dbReference type="GO" id="GO:0004674">
    <property type="term" value="F:protein serine/threonine kinase activity"/>
    <property type="evidence" value="ECO:0007669"/>
    <property type="project" value="UniProtKB-KW"/>
</dbReference>